<dbReference type="AlphaFoldDB" id="A0A7N2MJJ8"/>
<dbReference type="InParanoid" id="A0A7N2MJJ8"/>
<dbReference type="Proteomes" id="UP000594261">
    <property type="component" value="Chromosome 9"/>
</dbReference>
<evidence type="ECO:0000313" key="2">
    <source>
        <dbReference type="Proteomes" id="UP000594261"/>
    </source>
</evidence>
<evidence type="ECO:0000313" key="1">
    <source>
        <dbReference type="EnsemblPlants" id="QL09p026842:mrna"/>
    </source>
</evidence>
<sequence>MWYQRSRLNWFQVEFTELLQAVQPKVIVEMNIMLTNEFKEFEVSKALKQMYPLKSPSPDGIPPLFFQHFCPTTAGVVTKTVLDFLDLAFEILNHINQKKIGKIGEMALKLDMSKAYDKVEWHVLKVYEEASSQQLNRAKTSLFFSSNTDRSIQNEIKTRFGAQIIKQHEKYLGLPSLVGRNRRNTFNEVKENLAKKLYGWKEKFLSKAGKEISLVSDLIEVDRKSWKMDLLKQVFMPFEVENIGGIPLSIRLPEDKQIWAEASNGYFSVRSAYKIALELDKHDDKGSISDESHMRSFWKKLWKERWQEEDSTLAITMVWALWTNRNNIHHGGLRKNGKQIFHWSTKYLDEYWAATAIPIKYNLPLESRWVPPVDLVYKALRDVSPAPSSVAYLVYGMIAATYGSQCVNFSHVQRQDNRLAHLLAKNALCIDAEAKAFEEGIVFAEFFESTKVSKPDEPVPVVNSVGP</sequence>
<dbReference type="PANTHER" id="PTHR33116:SF86">
    <property type="entry name" value="REVERSE TRANSCRIPTASE DOMAIN-CONTAINING PROTEIN"/>
    <property type="match status" value="1"/>
</dbReference>
<dbReference type="EnsemblPlants" id="QL09p026842:mrna">
    <property type="protein sequence ID" value="QL09p026842:mrna"/>
    <property type="gene ID" value="QL09p026842"/>
</dbReference>
<accession>A0A7N2MJJ8</accession>
<dbReference type="Gramene" id="QL09p026842:mrna">
    <property type="protein sequence ID" value="QL09p026842:mrna"/>
    <property type="gene ID" value="QL09p026842"/>
</dbReference>
<reference evidence="1" key="2">
    <citation type="submission" date="2021-01" db="UniProtKB">
        <authorList>
            <consortium name="EnsemblPlants"/>
        </authorList>
    </citation>
    <scope>IDENTIFICATION</scope>
</reference>
<proteinExistence type="predicted"/>
<evidence type="ECO:0008006" key="3">
    <source>
        <dbReference type="Google" id="ProtNLM"/>
    </source>
</evidence>
<dbReference type="PANTHER" id="PTHR33116">
    <property type="entry name" value="REVERSE TRANSCRIPTASE ZINC-BINDING DOMAIN-CONTAINING PROTEIN-RELATED-RELATED"/>
    <property type="match status" value="1"/>
</dbReference>
<organism evidence="1 2">
    <name type="scientific">Quercus lobata</name>
    <name type="common">Valley oak</name>
    <dbReference type="NCBI Taxonomy" id="97700"/>
    <lineage>
        <taxon>Eukaryota</taxon>
        <taxon>Viridiplantae</taxon>
        <taxon>Streptophyta</taxon>
        <taxon>Embryophyta</taxon>
        <taxon>Tracheophyta</taxon>
        <taxon>Spermatophyta</taxon>
        <taxon>Magnoliopsida</taxon>
        <taxon>eudicotyledons</taxon>
        <taxon>Gunneridae</taxon>
        <taxon>Pentapetalae</taxon>
        <taxon>rosids</taxon>
        <taxon>fabids</taxon>
        <taxon>Fagales</taxon>
        <taxon>Fagaceae</taxon>
        <taxon>Quercus</taxon>
    </lineage>
</organism>
<protein>
    <recommendedName>
        <fullName evidence="3">Reverse transcriptase domain-containing protein</fullName>
    </recommendedName>
</protein>
<keyword evidence="2" id="KW-1185">Reference proteome</keyword>
<dbReference type="EMBL" id="LRBV02000009">
    <property type="status" value="NOT_ANNOTATED_CDS"/>
    <property type="molecule type" value="Genomic_DNA"/>
</dbReference>
<name>A0A7N2MJJ8_QUELO</name>
<reference evidence="1 2" key="1">
    <citation type="journal article" date="2016" name="G3 (Bethesda)">
        <title>First Draft Assembly and Annotation of the Genome of a California Endemic Oak Quercus lobata Nee (Fagaceae).</title>
        <authorList>
            <person name="Sork V.L."/>
            <person name="Fitz-Gibbon S.T."/>
            <person name="Puiu D."/>
            <person name="Crepeau M."/>
            <person name="Gugger P.F."/>
            <person name="Sherman R."/>
            <person name="Stevens K."/>
            <person name="Langley C.H."/>
            <person name="Pellegrini M."/>
            <person name="Salzberg S.L."/>
        </authorList>
    </citation>
    <scope>NUCLEOTIDE SEQUENCE [LARGE SCALE GENOMIC DNA]</scope>
    <source>
        <strain evidence="1 2">cv. SW786</strain>
    </source>
</reference>